<feature type="region of interest" description="Disordered" evidence="1">
    <location>
        <begin position="678"/>
        <end position="709"/>
    </location>
</feature>
<dbReference type="Proteomes" id="UP000824890">
    <property type="component" value="Unassembled WGS sequence"/>
</dbReference>
<proteinExistence type="predicted"/>
<gene>
    <name evidence="3" type="ORF">HID58_022850</name>
</gene>
<comment type="caution">
    <text evidence="3">The sequence shown here is derived from an EMBL/GenBank/DDBJ whole genome shotgun (WGS) entry which is preliminary data.</text>
</comment>
<dbReference type="Pfam" id="PF14111">
    <property type="entry name" value="DUF4283"/>
    <property type="match status" value="1"/>
</dbReference>
<keyword evidence="4" id="KW-1185">Reference proteome</keyword>
<reference evidence="3 4" key="1">
    <citation type="submission" date="2021-05" db="EMBL/GenBank/DDBJ databases">
        <title>Genome Assembly of Synthetic Allotetraploid Brassica napus Reveals Homoeologous Exchanges between Subgenomes.</title>
        <authorList>
            <person name="Davis J.T."/>
        </authorList>
    </citation>
    <scope>NUCLEOTIDE SEQUENCE [LARGE SCALE GENOMIC DNA]</scope>
    <source>
        <strain evidence="4">cv. Da-Ae</strain>
        <tissue evidence="3">Seedling</tissue>
    </source>
</reference>
<feature type="non-terminal residue" evidence="3">
    <location>
        <position position="1116"/>
    </location>
</feature>
<feature type="compositionally biased region" description="Basic and acidic residues" evidence="1">
    <location>
        <begin position="631"/>
        <end position="640"/>
    </location>
</feature>
<dbReference type="EMBL" id="JAGKQM010000006">
    <property type="protein sequence ID" value="KAH0922832.1"/>
    <property type="molecule type" value="Genomic_DNA"/>
</dbReference>
<evidence type="ECO:0000313" key="3">
    <source>
        <dbReference type="EMBL" id="KAH0922832.1"/>
    </source>
</evidence>
<feature type="compositionally biased region" description="Basic and acidic residues" evidence="1">
    <location>
        <begin position="762"/>
        <end position="773"/>
    </location>
</feature>
<dbReference type="PANTHER" id="PTHR33710:SF86">
    <property type="entry name" value="VIRAL MOVEMENT PROTEIN"/>
    <property type="match status" value="1"/>
</dbReference>
<evidence type="ECO:0000256" key="1">
    <source>
        <dbReference type="SAM" id="MobiDB-lite"/>
    </source>
</evidence>
<dbReference type="Gene3D" id="3.60.10.10">
    <property type="entry name" value="Endonuclease/exonuclease/phosphatase"/>
    <property type="match status" value="2"/>
</dbReference>
<sequence>MCIYHATAQSVTFGATILSENITLTVTFVYGFNQVEERRALWDSLVKLQDTSPVASHPWSVIGDFNQMLRTNHHSNHLLSRVDEAGMDDANLGLQDAQLFEAQAKGPPYTWRNMQDDNPISTKIDHAFINHAWSSAFPDSYAEFLDPSQSDHAPCLLRMPSIRLLVVKPFKFFHHVIDHPEYAETVADNWKCDDIVGTDQFKLVRLLKKLKRPLRSINKRHFSGISQRVKGQKEKVDALQRVLLTSPENATAAEEHVERDKLNTILKAEEKSYRQRSRVRWADVGDRNTPFYHRTVSQHASRNHIHYLKDTDDRMLFSMDDIKAHAANYFQGILGSTVLPFSAASSEDLTSLLPVTEITPITTLRYSNAQVKNYAALLKFSAQLQEMGTPIDHISGAPFVLIPDENIEAAKMEFKDFIYARFHGDYPSVGKIIGVVNVVWARTGPRIFVQNLGQGTYLLRVTNPRIREVLLSRTCWNIGGLPMFVAPWSPEYSPDEPPLTSAIVPVEMRNVPYLLFNKESLSRIATEIGKPEYLAPETERKENFEVANLYVRVDLTSPLPHKVVSGFSNGKEVMIDVSYPWLPIKCDSCSKFGHIKERCPTVAKEASLNQARDRMLAHQTSGRRSKSRPGRSYDKKSKNLETRYVPIESGALEEGEIYQETEDHEADADKCDRVVQDTAHGGVSNSGEDSRGSADVVVSDQQSVKDRRGDLQDVISDRVAVEVISSESLSEAVPAAVVELITEALVSNVDPGGSANLDSDQDVAKQEGTERQDTAPTLEDQDRDNLFILEDVSGRIIIVWDPTVTMCIYHATAQSVTFGATILSENITLTVTFVYGFNQVEERRALWDSLVKLQDILRLPRIPAGMDDANLGLQDAQLFEAQAKGPPYTWRNMQDDNPISTKIDHAFINHAWSSAFPDSYAEFLDPSQSDHAPCLLRMPSIRRLVVNPFKFFHHVIDHPEYAETVADNWKCDDIVGIDQFKLVRLLKKLKRPLRSINKRHFSGISQRVKGQKEKVDALQRVLLTSPENATAAEEHVERDKLNTLLKAEEKFYRQRSRVRWADVGDRNTPFYHRTVSQHASRNHIHYLKDTDDRMLFSMDDIKAHAANYFQGILGST</sequence>
<feature type="region of interest" description="Disordered" evidence="1">
    <location>
        <begin position="606"/>
        <end position="640"/>
    </location>
</feature>
<protein>
    <recommendedName>
        <fullName evidence="2">DUF4283 domain-containing protein</fullName>
    </recommendedName>
</protein>
<dbReference type="SUPFAM" id="SSF56219">
    <property type="entry name" value="DNase I-like"/>
    <property type="match status" value="2"/>
</dbReference>
<evidence type="ECO:0000313" key="4">
    <source>
        <dbReference type="Proteomes" id="UP000824890"/>
    </source>
</evidence>
<organism evidence="3 4">
    <name type="scientific">Brassica napus</name>
    <name type="common">Rape</name>
    <dbReference type="NCBI Taxonomy" id="3708"/>
    <lineage>
        <taxon>Eukaryota</taxon>
        <taxon>Viridiplantae</taxon>
        <taxon>Streptophyta</taxon>
        <taxon>Embryophyta</taxon>
        <taxon>Tracheophyta</taxon>
        <taxon>Spermatophyta</taxon>
        <taxon>Magnoliopsida</taxon>
        <taxon>eudicotyledons</taxon>
        <taxon>Gunneridae</taxon>
        <taxon>Pentapetalae</taxon>
        <taxon>rosids</taxon>
        <taxon>malvids</taxon>
        <taxon>Brassicales</taxon>
        <taxon>Brassicaceae</taxon>
        <taxon>Brassiceae</taxon>
        <taxon>Brassica</taxon>
    </lineage>
</organism>
<dbReference type="PANTHER" id="PTHR33710">
    <property type="entry name" value="BNAC02G09200D PROTEIN"/>
    <property type="match status" value="1"/>
</dbReference>
<evidence type="ECO:0000259" key="2">
    <source>
        <dbReference type="Pfam" id="PF14111"/>
    </source>
</evidence>
<feature type="domain" description="DUF4283" evidence="2">
    <location>
        <begin position="413"/>
        <end position="496"/>
    </location>
</feature>
<accession>A0ABQ8D0G9</accession>
<dbReference type="InterPro" id="IPR025558">
    <property type="entry name" value="DUF4283"/>
</dbReference>
<feature type="region of interest" description="Disordered" evidence="1">
    <location>
        <begin position="751"/>
        <end position="779"/>
    </location>
</feature>
<name>A0ABQ8D0G9_BRANA</name>
<dbReference type="InterPro" id="IPR036691">
    <property type="entry name" value="Endo/exonu/phosph_ase_sf"/>
</dbReference>